<keyword evidence="4 6" id="KW-0067">ATP-binding</keyword>
<evidence type="ECO:0000313" key="7">
    <source>
        <dbReference type="Proteomes" id="UP000339690"/>
    </source>
</evidence>
<evidence type="ECO:0000313" key="6">
    <source>
        <dbReference type="EMBL" id="QGH33276.1"/>
    </source>
</evidence>
<dbReference type="EMBL" id="CP045915">
    <property type="protein sequence ID" value="QGH33276.1"/>
    <property type="molecule type" value="Genomic_DNA"/>
</dbReference>
<reference evidence="6 7" key="1">
    <citation type="submission" date="2019-11" db="EMBL/GenBank/DDBJ databases">
        <title>Gracilibacillus salitolerans sp. nov., a moderate halophile isolated from a saline soil in northwest China.</title>
        <authorList>
            <person name="Gan L."/>
        </authorList>
    </citation>
    <scope>NUCLEOTIDE SEQUENCE [LARGE SCALE GENOMIC DNA]</scope>
    <source>
        <strain evidence="6 7">SCU50</strain>
    </source>
</reference>
<dbReference type="GO" id="GO:0016887">
    <property type="term" value="F:ATP hydrolysis activity"/>
    <property type="evidence" value="ECO:0007669"/>
    <property type="project" value="InterPro"/>
</dbReference>
<evidence type="ECO:0000256" key="2">
    <source>
        <dbReference type="ARBA" id="ARBA00022448"/>
    </source>
</evidence>
<keyword evidence="3" id="KW-0547">Nucleotide-binding</keyword>
<dbReference type="PANTHER" id="PTHR24220">
    <property type="entry name" value="IMPORT ATP-BINDING PROTEIN"/>
    <property type="match status" value="1"/>
</dbReference>
<name>A0A5Q2TF46_9BACI</name>
<dbReference type="InterPro" id="IPR003593">
    <property type="entry name" value="AAA+_ATPase"/>
</dbReference>
<dbReference type="SMART" id="SM00382">
    <property type="entry name" value="AAA"/>
    <property type="match status" value="1"/>
</dbReference>
<dbReference type="InterPro" id="IPR015854">
    <property type="entry name" value="ABC_transpr_LolD-like"/>
</dbReference>
<keyword evidence="2" id="KW-0813">Transport</keyword>
<dbReference type="InterPro" id="IPR017871">
    <property type="entry name" value="ABC_transporter-like_CS"/>
</dbReference>
<comment type="similarity">
    <text evidence="1">Belongs to the ABC transporter superfamily.</text>
</comment>
<dbReference type="GO" id="GO:0022857">
    <property type="term" value="F:transmembrane transporter activity"/>
    <property type="evidence" value="ECO:0007669"/>
    <property type="project" value="TreeGrafter"/>
</dbReference>
<dbReference type="SUPFAM" id="SSF52540">
    <property type="entry name" value="P-loop containing nucleoside triphosphate hydrolases"/>
    <property type="match status" value="1"/>
</dbReference>
<protein>
    <submittedName>
        <fullName evidence="6">ATP-binding cassette domain-containing protein</fullName>
    </submittedName>
</protein>
<dbReference type="InterPro" id="IPR017911">
    <property type="entry name" value="MacB-like_ATP-bd"/>
</dbReference>
<evidence type="ECO:0000256" key="3">
    <source>
        <dbReference type="ARBA" id="ARBA00022741"/>
    </source>
</evidence>
<accession>A0A5Q2TF46</accession>
<dbReference type="FunFam" id="3.40.50.300:FF:000032">
    <property type="entry name" value="Export ABC transporter ATP-binding protein"/>
    <property type="match status" value="1"/>
</dbReference>
<dbReference type="InterPro" id="IPR003439">
    <property type="entry name" value="ABC_transporter-like_ATP-bd"/>
</dbReference>
<dbReference type="KEGG" id="grc:GI584_04125"/>
<organism evidence="6 7">
    <name type="scientific">Gracilibacillus salitolerans</name>
    <dbReference type="NCBI Taxonomy" id="2663022"/>
    <lineage>
        <taxon>Bacteria</taxon>
        <taxon>Bacillati</taxon>
        <taxon>Bacillota</taxon>
        <taxon>Bacilli</taxon>
        <taxon>Bacillales</taxon>
        <taxon>Bacillaceae</taxon>
        <taxon>Gracilibacillus</taxon>
    </lineage>
</organism>
<evidence type="ECO:0000256" key="4">
    <source>
        <dbReference type="ARBA" id="ARBA00022840"/>
    </source>
</evidence>
<proteinExistence type="inferred from homology"/>
<dbReference type="GO" id="GO:0005886">
    <property type="term" value="C:plasma membrane"/>
    <property type="evidence" value="ECO:0007669"/>
    <property type="project" value="TreeGrafter"/>
</dbReference>
<dbReference type="Gene3D" id="3.40.50.300">
    <property type="entry name" value="P-loop containing nucleotide triphosphate hydrolases"/>
    <property type="match status" value="1"/>
</dbReference>
<dbReference type="InterPro" id="IPR027417">
    <property type="entry name" value="P-loop_NTPase"/>
</dbReference>
<keyword evidence="7" id="KW-1185">Reference proteome</keyword>
<dbReference type="RefSeq" id="WP_153790345.1">
    <property type="nucleotide sequence ID" value="NZ_CP045915.1"/>
</dbReference>
<evidence type="ECO:0000259" key="5">
    <source>
        <dbReference type="PROSITE" id="PS50893"/>
    </source>
</evidence>
<dbReference type="GO" id="GO:0005524">
    <property type="term" value="F:ATP binding"/>
    <property type="evidence" value="ECO:0007669"/>
    <property type="project" value="UniProtKB-KW"/>
</dbReference>
<gene>
    <name evidence="6" type="ORF">GI584_04125</name>
</gene>
<dbReference type="PROSITE" id="PS50893">
    <property type="entry name" value="ABC_TRANSPORTER_2"/>
    <property type="match status" value="1"/>
</dbReference>
<evidence type="ECO:0000256" key="1">
    <source>
        <dbReference type="ARBA" id="ARBA00005417"/>
    </source>
</evidence>
<feature type="domain" description="ABC transporter" evidence="5">
    <location>
        <begin position="4"/>
        <end position="228"/>
    </location>
</feature>
<dbReference type="Proteomes" id="UP000339690">
    <property type="component" value="Chromosome"/>
</dbReference>
<dbReference type="AlphaFoldDB" id="A0A5Q2TF46"/>
<dbReference type="PANTHER" id="PTHR24220:SF86">
    <property type="entry name" value="ABC TRANSPORTER ABCH.1"/>
    <property type="match status" value="1"/>
</dbReference>
<dbReference type="PROSITE" id="PS00211">
    <property type="entry name" value="ABC_TRANSPORTER_1"/>
    <property type="match status" value="1"/>
</dbReference>
<dbReference type="CDD" id="cd03255">
    <property type="entry name" value="ABC_MJ0796_LolCDE_FtsE"/>
    <property type="match status" value="1"/>
</dbReference>
<dbReference type="GO" id="GO:0098796">
    <property type="term" value="C:membrane protein complex"/>
    <property type="evidence" value="ECO:0007669"/>
    <property type="project" value="UniProtKB-ARBA"/>
</dbReference>
<dbReference type="Pfam" id="PF00005">
    <property type="entry name" value="ABC_tran"/>
    <property type="match status" value="1"/>
</dbReference>
<sequence>MTLIELKRLTKQYIAGEEKVEALKSVDLTIDEGEFTAIMGSSGSGKSTLLNILGCLDQPTSGEYWLNSQDVQNLDVNQLSDIRNQYLGFIFQSFHLLPRLNVWKNIELPMLYQNIGKQERKTRAKALAEQMGLGERLRHMPSQLSGGQRQRVAIARALANKPKLLLADEPTGNLDSKTTIEIMDILQELNQSGVTIILVTHEDELIDYTKRTILLQDGMIVKDEKKQLA</sequence>